<accession>D8MK65</accession>
<feature type="transmembrane region" description="Helical" evidence="1">
    <location>
        <begin position="92"/>
        <end position="111"/>
    </location>
</feature>
<proteinExistence type="predicted"/>
<feature type="transmembrane region" description="Helical" evidence="1">
    <location>
        <begin position="20"/>
        <end position="38"/>
    </location>
</feature>
<dbReference type="AlphaFoldDB" id="D8MK65"/>
<keyword evidence="3" id="KW-1185">Reference proteome</keyword>
<evidence type="ECO:0000313" key="3">
    <source>
        <dbReference type="Proteomes" id="UP000008793"/>
    </source>
</evidence>
<evidence type="ECO:0000313" key="2">
    <source>
        <dbReference type="EMBL" id="CAX53663.1"/>
    </source>
</evidence>
<dbReference type="RefSeq" id="WP_013200030.1">
    <property type="nucleotide sequence ID" value="NC_014305.1"/>
</dbReference>
<keyword evidence="1" id="KW-0472">Membrane</keyword>
<feature type="transmembrane region" description="Helical" evidence="1">
    <location>
        <begin position="58"/>
        <end position="80"/>
    </location>
</feature>
<keyword evidence="2" id="KW-0614">Plasmid</keyword>
<dbReference type="Proteomes" id="UP000008793">
    <property type="component" value="Plasmid pEB170"/>
</dbReference>
<dbReference type="KEGG" id="ebi:EbC_pEb17202100"/>
<dbReference type="EMBL" id="FP236830">
    <property type="protein sequence ID" value="CAX53663.1"/>
    <property type="molecule type" value="Genomic_DNA"/>
</dbReference>
<keyword evidence="1" id="KW-0812">Transmembrane</keyword>
<sequence>MKTESDVPEKENTMTLQVKLAIAGAVIWAITTGWLFQFSPVAEPPLPPPQVHRFMMDLRMFSLPGWILTLMPVWSLWLYFKVNGKLPSLNGWLRRYGFIVAVSLGIAFWNFNQRYCPDAVAQGDFFFYLWSGTILSLFCVLRTTR</sequence>
<geneLocation type="plasmid" evidence="2 3">
    <name>pEB170</name>
</geneLocation>
<keyword evidence="1" id="KW-1133">Transmembrane helix</keyword>
<dbReference type="GeneID" id="90509952"/>
<feature type="transmembrane region" description="Helical" evidence="1">
    <location>
        <begin position="123"/>
        <end position="141"/>
    </location>
</feature>
<reference evidence="2 3" key="1">
    <citation type="journal article" date="2010" name="BMC Genomics">
        <title>Genome comparison of the epiphytic bacteria Erwinia billingiae and E. tasmaniensis with the pear pathogen E. pyrifoliae.</title>
        <authorList>
            <person name="Kube M."/>
            <person name="Migdoll A.M."/>
            <person name="Gehring I."/>
            <person name="Heitmann K."/>
            <person name="Mayer Y."/>
            <person name="Kuhl H."/>
            <person name="Knaust F."/>
            <person name="Geider K."/>
            <person name="Reinhardt R."/>
        </authorList>
    </citation>
    <scope>NUCLEOTIDE SEQUENCE [LARGE SCALE GENOMIC DNA]</scope>
    <source>
        <strain evidence="2 3">Eb661</strain>
        <plasmid evidence="2">pEB170</plasmid>
    </source>
</reference>
<protein>
    <submittedName>
        <fullName evidence="2">Uncharacterized protein</fullName>
    </submittedName>
</protein>
<dbReference type="HOGENOM" id="CLU_1783887_0_0_6"/>
<gene>
    <name evidence="2" type="ordered locus">EbC_pEb17202100</name>
</gene>
<name>D8MK65_ERWBE</name>
<evidence type="ECO:0000256" key="1">
    <source>
        <dbReference type="SAM" id="Phobius"/>
    </source>
</evidence>
<organism evidence="3">
    <name type="scientific">Erwinia billingiae (strain Eb661)</name>
    <dbReference type="NCBI Taxonomy" id="634500"/>
    <lineage>
        <taxon>Bacteria</taxon>
        <taxon>Pseudomonadati</taxon>
        <taxon>Pseudomonadota</taxon>
        <taxon>Gammaproteobacteria</taxon>
        <taxon>Enterobacterales</taxon>
        <taxon>Erwiniaceae</taxon>
        <taxon>Erwinia</taxon>
    </lineage>
</organism>